<name>A0A1G1WBT4_9BACT</name>
<reference evidence="1 2" key="1">
    <citation type="journal article" date="2016" name="Nat. Commun.">
        <title>Thousands of microbial genomes shed light on interconnected biogeochemical processes in an aquifer system.</title>
        <authorList>
            <person name="Anantharaman K."/>
            <person name="Brown C.T."/>
            <person name="Hug L.A."/>
            <person name="Sharon I."/>
            <person name="Castelle C.J."/>
            <person name="Probst A.J."/>
            <person name="Thomas B.C."/>
            <person name="Singh A."/>
            <person name="Wilkins M.J."/>
            <person name="Karaoz U."/>
            <person name="Brodie E.L."/>
            <person name="Williams K.H."/>
            <person name="Hubbard S.S."/>
            <person name="Banfield J.F."/>
        </authorList>
    </citation>
    <scope>NUCLEOTIDE SEQUENCE [LARGE SCALE GENOMIC DNA]</scope>
</reference>
<sequence length="207" mass="24480">MYFIGVDLGWKDKYTTGVAVLDDNLKVKSLRVIKGADLFKFLGKYLGETGVIAIDAPLTVGKGKGKMRLYEKFLTTKPFRRWKVQPLPPALIWKLADFGIEVSEKLQNKDFRLNTSLIEVFPTFIKKVGKHLPKVKVEDKNKVDAFVCAFTAYLHFKDETFWIGWRDGRLYFPLFYYWKKNFRDTFNKIWRKKHRLKYRLLLSNLRI</sequence>
<dbReference type="EMBL" id="MHCQ01000001">
    <property type="protein sequence ID" value="OGY25158.1"/>
    <property type="molecule type" value="Genomic_DNA"/>
</dbReference>
<evidence type="ECO:0000313" key="2">
    <source>
        <dbReference type="Proteomes" id="UP000177103"/>
    </source>
</evidence>
<accession>A0A1G1WBT4</accession>
<comment type="caution">
    <text evidence="1">The sequence shown here is derived from an EMBL/GenBank/DDBJ whole genome shotgun (WGS) entry which is preliminary data.</text>
</comment>
<gene>
    <name evidence="1" type="ORF">A2Y57_04860</name>
</gene>
<proteinExistence type="predicted"/>
<protein>
    <recommendedName>
        <fullName evidence="3">DUF429 domain-containing protein</fullName>
    </recommendedName>
</protein>
<evidence type="ECO:0000313" key="1">
    <source>
        <dbReference type="EMBL" id="OGY25158.1"/>
    </source>
</evidence>
<dbReference type="Proteomes" id="UP000177103">
    <property type="component" value="Unassembled WGS sequence"/>
</dbReference>
<organism evidence="1 2">
    <name type="scientific">Candidatus Woykebacteria bacterium RBG_13_40_7b</name>
    <dbReference type="NCBI Taxonomy" id="1802594"/>
    <lineage>
        <taxon>Bacteria</taxon>
        <taxon>Candidatus Woykeibacteriota</taxon>
    </lineage>
</organism>
<dbReference type="AlphaFoldDB" id="A0A1G1WBT4"/>
<evidence type="ECO:0008006" key="3">
    <source>
        <dbReference type="Google" id="ProtNLM"/>
    </source>
</evidence>